<evidence type="ECO:0000313" key="10">
    <source>
        <dbReference type="EMBL" id="OSS41158.1"/>
    </source>
</evidence>
<protein>
    <recommendedName>
        <fullName evidence="9">Potassium-transporting ATPase potassium-binding subunit</fullName>
    </recommendedName>
    <alternativeName>
        <fullName evidence="9">ATP phosphohydrolase [potassium-transporting] A chain</fullName>
    </alternativeName>
    <alternativeName>
        <fullName evidence="9">Potassium-binding and translocating subunit A</fullName>
    </alternativeName>
    <alternativeName>
        <fullName evidence="9">Potassium-translocating ATPase A chain</fullName>
    </alternativeName>
</protein>
<dbReference type="GO" id="GO:0030955">
    <property type="term" value="F:potassium ion binding"/>
    <property type="evidence" value="ECO:0007669"/>
    <property type="project" value="UniProtKB-UniRule"/>
</dbReference>
<evidence type="ECO:0000256" key="5">
    <source>
        <dbReference type="ARBA" id="ARBA00022958"/>
    </source>
</evidence>
<evidence type="ECO:0000256" key="4">
    <source>
        <dbReference type="ARBA" id="ARBA00022692"/>
    </source>
</evidence>
<evidence type="ECO:0000256" key="3">
    <source>
        <dbReference type="ARBA" id="ARBA00022538"/>
    </source>
</evidence>
<sequence length="573" mass="62111">MQIADIVEFVVFVVLLTALVKPLGNYITKVFEGEKTFLSPVFQPIENLIYKVSGIDPSHEMDWKEFAISMLIFNAIGFVVLFSILIFQQFLPLNPQHFKGFNLDLAFNTAVSFITNTDWQAYSGESTASYFSQMLGLAVQNFLCAAYGIVILLTVIRGFARKQTSNLGNFWVDSTRTTLYILLPLSIIAAIVLMSQGVIQSFSHYKTAQLIEAYTNGANIVKTQTLPMGPVASQEAIKLLGTNGDGFFNASSAHPFENPTPFTNFFEAFLIILIPAALTYAFGKMVKNKKQGWAIYFAMLFMFVVFLGIQYAANIGQDPLVSALGVSGHYIEGQEVRFGVGGTTLFSTTTTATSCGAVDAMHDSLLPIGGMIPMLLILLSEVVFGGVGSGLYTMIAFIIIAVFVAGLMIGRTPEFLGKKIEVNEMWMAVIVALTSGIIVLIFTAIALVTKSGVSSILNPGPHGLSEILYAYASTANNNGSAFAGLNANTAFYNITTALAMLIGRFVPAVAIIYMSGRLAQKKYTPPNVGTLPTEKLPFILWLILVIIIVGALTFFSALALGPFLENILMLRGV</sequence>
<evidence type="ECO:0000313" key="11">
    <source>
        <dbReference type="Proteomes" id="UP000194141"/>
    </source>
</evidence>
<feature type="transmembrane region" description="Helical" evidence="9">
    <location>
        <begin position="134"/>
        <end position="156"/>
    </location>
</feature>
<dbReference type="HAMAP" id="MF_00275">
    <property type="entry name" value="KdpA"/>
    <property type="match status" value="1"/>
</dbReference>
<feature type="transmembrane region" description="Helical" evidence="9">
    <location>
        <begin position="536"/>
        <end position="561"/>
    </location>
</feature>
<dbReference type="PANTHER" id="PTHR30607:SF2">
    <property type="entry name" value="POTASSIUM-TRANSPORTING ATPASE POTASSIUM-BINDING SUBUNIT"/>
    <property type="match status" value="1"/>
</dbReference>
<keyword evidence="1 9" id="KW-0813">Transport</keyword>
<keyword evidence="10" id="KW-0378">Hydrolase</keyword>
<dbReference type="OrthoDB" id="9763796at2"/>
<dbReference type="GO" id="GO:0005886">
    <property type="term" value="C:plasma membrane"/>
    <property type="evidence" value="ECO:0007669"/>
    <property type="project" value="UniProtKB-SubCell"/>
</dbReference>
<dbReference type="RefSeq" id="WP_086033437.1">
    <property type="nucleotide sequence ID" value="NZ_MDSU01000018.1"/>
</dbReference>
<keyword evidence="3 9" id="KW-0633">Potassium transport</keyword>
<dbReference type="InterPro" id="IPR004623">
    <property type="entry name" value="KdpA"/>
</dbReference>
<evidence type="ECO:0000256" key="2">
    <source>
        <dbReference type="ARBA" id="ARBA00022475"/>
    </source>
</evidence>
<keyword evidence="11" id="KW-1185">Reference proteome</keyword>
<dbReference type="GO" id="GO:0016787">
    <property type="term" value="F:hydrolase activity"/>
    <property type="evidence" value="ECO:0007669"/>
    <property type="project" value="UniProtKB-KW"/>
</dbReference>
<feature type="transmembrane region" description="Helical" evidence="9">
    <location>
        <begin position="365"/>
        <end position="384"/>
    </location>
</feature>
<evidence type="ECO:0000256" key="7">
    <source>
        <dbReference type="ARBA" id="ARBA00023065"/>
    </source>
</evidence>
<dbReference type="GO" id="GO:0008556">
    <property type="term" value="F:P-type potassium transmembrane transporter activity"/>
    <property type="evidence" value="ECO:0007669"/>
    <property type="project" value="InterPro"/>
</dbReference>
<dbReference type="PIRSF" id="PIRSF001294">
    <property type="entry name" value="K_ATPaseA"/>
    <property type="match status" value="1"/>
</dbReference>
<feature type="transmembrane region" description="Helical" evidence="9">
    <location>
        <begin position="294"/>
        <end position="313"/>
    </location>
</feature>
<comment type="similarity">
    <text evidence="9">Belongs to the KdpA family.</text>
</comment>
<keyword evidence="8 9" id="KW-0472">Membrane</keyword>
<reference evidence="10 11" key="1">
    <citation type="journal article" date="2017" name="Front. Microbiol.">
        <title>Genome Sequence of Desulfurella amilsii Strain TR1 and Comparative Genomics of Desulfurellaceae Family.</title>
        <authorList>
            <person name="Florentino A.P."/>
            <person name="Stams A.J."/>
            <person name="Sanchez-Andrea I."/>
        </authorList>
    </citation>
    <scope>NUCLEOTIDE SEQUENCE [LARGE SCALE GENOMIC DNA]</scope>
    <source>
        <strain evidence="10 11">TR1</strain>
    </source>
</reference>
<name>A0A1X4XUG3_9BACT</name>
<feature type="transmembrane region" description="Helical" evidence="9">
    <location>
        <begin position="391"/>
        <end position="410"/>
    </location>
</feature>
<organism evidence="10 11">
    <name type="scientific">Desulfurella amilsii</name>
    <dbReference type="NCBI Taxonomy" id="1562698"/>
    <lineage>
        <taxon>Bacteria</taxon>
        <taxon>Pseudomonadati</taxon>
        <taxon>Campylobacterota</taxon>
        <taxon>Desulfurellia</taxon>
        <taxon>Desulfurellales</taxon>
        <taxon>Desulfurellaceae</taxon>
        <taxon>Desulfurella</taxon>
    </lineage>
</organism>
<feature type="transmembrane region" description="Helical" evidence="9">
    <location>
        <begin position="490"/>
        <end position="516"/>
    </location>
</feature>
<dbReference type="STRING" id="1562698.DESAMIL20_711"/>
<comment type="function">
    <text evidence="9">Part of the high-affinity ATP-driven potassium transport (or Kdp) system, which catalyzes the hydrolysis of ATP coupled with the electrogenic transport of potassium into the cytoplasm. This subunit binds the extracellular potassium ions and delivers the ions to the membrane domain of KdpB through an intramembrane tunnel.</text>
</comment>
<feature type="transmembrane region" description="Helical" evidence="9">
    <location>
        <begin position="71"/>
        <end position="91"/>
    </location>
</feature>
<evidence type="ECO:0000256" key="9">
    <source>
        <dbReference type="HAMAP-Rule" id="MF_00275"/>
    </source>
</evidence>
<keyword evidence="6 9" id="KW-1133">Transmembrane helix</keyword>
<feature type="transmembrane region" description="Helical" evidence="9">
    <location>
        <begin position="6"/>
        <end position="27"/>
    </location>
</feature>
<keyword evidence="7 9" id="KW-0406">Ion transport</keyword>
<feature type="transmembrane region" description="Helical" evidence="9">
    <location>
        <begin position="177"/>
        <end position="199"/>
    </location>
</feature>
<proteinExistence type="inferred from homology"/>
<evidence type="ECO:0000256" key="6">
    <source>
        <dbReference type="ARBA" id="ARBA00022989"/>
    </source>
</evidence>
<keyword evidence="4 9" id="KW-0812">Transmembrane</keyword>
<dbReference type="NCBIfam" id="TIGR00680">
    <property type="entry name" value="kdpA"/>
    <property type="match status" value="1"/>
</dbReference>
<evidence type="ECO:0000256" key="1">
    <source>
        <dbReference type="ARBA" id="ARBA00022448"/>
    </source>
</evidence>
<dbReference type="PANTHER" id="PTHR30607">
    <property type="entry name" value="POTASSIUM-TRANSPORTING ATPASE A CHAIN"/>
    <property type="match status" value="1"/>
</dbReference>
<feature type="transmembrane region" description="Helical" evidence="9">
    <location>
        <begin position="425"/>
        <end position="448"/>
    </location>
</feature>
<dbReference type="Pfam" id="PF03814">
    <property type="entry name" value="KdpA"/>
    <property type="match status" value="1"/>
</dbReference>
<comment type="subunit">
    <text evidence="9">The system is composed of three essential subunits: KdpA, KdpB and KdpC.</text>
</comment>
<gene>
    <name evidence="9" type="primary">kdpA</name>
    <name evidence="10" type="ORF">DESAMIL20_711</name>
</gene>
<comment type="caution">
    <text evidence="10">The sequence shown here is derived from an EMBL/GenBank/DDBJ whole genome shotgun (WGS) entry which is preliminary data.</text>
</comment>
<dbReference type="Proteomes" id="UP000194141">
    <property type="component" value="Unassembled WGS sequence"/>
</dbReference>
<dbReference type="AlphaFoldDB" id="A0A1X4XUG3"/>
<comment type="subcellular location">
    <subcellularLocation>
        <location evidence="9">Cell membrane</location>
        <topology evidence="9">Multi-pass membrane protein</topology>
    </subcellularLocation>
</comment>
<dbReference type="EMBL" id="MDSU01000018">
    <property type="protein sequence ID" value="OSS41158.1"/>
    <property type="molecule type" value="Genomic_DNA"/>
</dbReference>
<evidence type="ECO:0000256" key="8">
    <source>
        <dbReference type="ARBA" id="ARBA00023136"/>
    </source>
</evidence>
<accession>A0A1X4XUG3</accession>
<keyword evidence="5 9" id="KW-0630">Potassium</keyword>
<keyword evidence="2 9" id="KW-1003">Cell membrane</keyword>
<feature type="transmembrane region" description="Helical" evidence="9">
    <location>
        <begin position="265"/>
        <end position="282"/>
    </location>
</feature>